<dbReference type="InterPro" id="IPR048288">
    <property type="entry name" value="PDCD10_N"/>
</dbReference>
<keyword evidence="4" id="KW-1003">Cell membrane</keyword>
<evidence type="ECO:0000256" key="5">
    <source>
        <dbReference type="ARBA" id="ARBA00022490"/>
    </source>
</evidence>
<dbReference type="GO" id="GO:0005886">
    <property type="term" value="C:plasma membrane"/>
    <property type="evidence" value="ECO:0007669"/>
    <property type="project" value="UniProtKB-SubCell"/>
</dbReference>
<evidence type="ECO:0000256" key="6">
    <source>
        <dbReference type="ARBA" id="ARBA00023136"/>
    </source>
</evidence>
<evidence type="ECO:0000256" key="4">
    <source>
        <dbReference type="ARBA" id="ARBA00022475"/>
    </source>
</evidence>
<reference evidence="8" key="1">
    <citation type="submission" date="2015-07" db="EMBL/GenBank/DDBJ databases">
        <title>MeaNS - Measles Nucleotide Surveillance Program.</title>
        <authorList>
            <person name="Tran T."/>
            <person name="Druce J."/>
        </authorList>
    </citation>
    <scope>NUCLEOTIDE SEQUENCE</scope>
    <source>
        <strain evidence="8">UCB-OBI-ISO-001</strain>
        <tissue evidence="8">Gonad</tissue>
    </source>
</reference>
<comment type="subcellular location">
    <subcellularLocation>
        <location evidence="1">Cell membrane</location>
        <topology evidence="1">Peripheral membrane protein</topology>
    </subcellularLocation>
    <subcellularLocation>
        <location evidence="2">Cytoplasm</location>
    </subcellularLocation>
</comment>
<dbReference type="OMA" id="YQCLYSG"/>
<dbReference type="GO" id="GO:1903358">
    <property type="term" value="P:regulation of Golgi organization"/>
    <property type="evidence" value="ECO:0007669"/>
    <property type="project" value="TreeGrafter"/>
</dbReference>
<dbReference type="GO" id="GO:0005737">
    <property type="term" value="C:cytoplasm"/>
    <property type="evidence" value="ECO:0007669"/>
    <property type="project" value="UniProtKB-SubCell"/>
</dbReference>
<evidence type="ECO:0000313" key="8">
    <source>
        <dbReference type="EMBL" id="KOF65136.1"/>
    </source>
</evidence>
<dbReference type="InterPro" id="IPR009652">
    <property type="entry name" value="PDCD10"/>
</dbReference>
<dbReference type="GO" id="GO:0019901">
    <property type="term" value="F:protein kinase binding"/>
    <property type="evidence" value="ECO:0007669"/>
    <property type="project" value="TreeGrafter"/>
</dbReference>
<evidence type="ECO:0000256" key="3">
    <source>
        <dbReference type="ARBA" id="ARBA00009181"/>
    </source>
</evidence>
<protein>
    <recommendedName>
        <fullName evidence="7">Programmed cell death protein 10 dimerisation domain-containing protein</fullName>
    </recommendedName>
</protein>
<dbReference type="Gene3D" id="1.20.120.1950">
    <property type="match status" value="1"/>
</dbReference>
<evidence type="ECO:0000256" key="1">
    <source>
        <dbReference type="ARBA" id="ARBA00004202"/>
    </source>
</evidence>
<dbReference type="PANTHER" id="PTHR13250">
    <property type="entry name" value="TF-1 CELL APOPTOSIS RELATED PROTEIN-15"/>
    <property type="match status" value="1"/>
</dbReference>
<dbReference type="PANTHER" id="PTHR13250:SF1">
    <property type="entry name" value="PROGRAMMED CELL DEATH PROTEIN 10"/>
    <property type="match status" value="1"/>
</dbReference>
<dbReference type="EMBL" id="KQ429784">
    <property type="protein sequence ID" value="KOF65136.1"/>
    <property type="molecule type" value="Genomic_DNA"/>
</dbReference>
<keyword evidence="5" id="KW-0963">Cytoplasm</keyword>
<evidence type="ECO:0000259" key="7">
    <source>
        <dbReference type="Pfam" id="PF20929"/>
    </source>
</evidence>
<sequence length="209" mass="24190">MTMGDESLYAAMTIPVIIGPILERLEQEDMAAAQTLRAAFCKVEAVYKGFAFDFVKALLIKSEIYNKIEMCETLLKLEGLNDFEEFKITRPEPRFQEFNQRAIDLKKILSKIPDQIYDRKLFLEAIKDIANAIRLLLDSVNQVTANEVLRPDGKQTLAHRKKEFIKYSKRFSTTLKDYFKENEKRDVFLSAAYLVDQTNLIMKAVKAVY</sequence>
<dbReference type="InterPro" id="IPR053750">
    <property type="entry name" value="PDCD10_Homolog"/>
</dbReference>
<dbReference type="AlphaFoldDB" id="A0A0L8FLB4"/>
<dbReference type="KEGG" id="obi:106882772"/>
<accession>A0A0L8FLB4</accession>
<keyword evidence="6" id="KW-0472">Membrane</keyword>
<dbReference type="GO" id="GO:0090443">
    <property type="term" value="C:FAR/SIN/STRIPAK complex"/>
    <property type="evidence" value="ECO:0007669"/>
    <property type="project" value="TreeGrafter"/>
</dbReference>
<dbReference type="EMBL" id="KQ429784">
    <property type="protein sequence ID" value="KOF65137.1"/>
    <property type="molecule type" value="Genomic_DNA"/>
</dbReference>
<dbReference type="Pfam" id="PF06840">
    <property type="entry name" value="PDC10_C"/>
    <property type="match status" value="1"/>
</dbReference>
<comment type="similarity">
    <text evidence="3">Belongs to the PDCD10 family.</text>
</comment>
<organism evidence="8">
    <name type="scientific">Octopus bimaculoides</name>
    <name type="common">California two-spotted octopus</name>
    <dbReference type="NCBI Taxonomy" id="37653"/>
    <lineage>
        <taxon>Eukaryota</taxon>
        <taxon>Metazoa</taxon>
        <taxon>Spiralia</taxon>
        <taxon>Lophotrochozoa</taxon>
        <taxon>Mollusca</taxon>
        <taxon>Cephalopoda</taxon>
        <taxon>Coleoidea</taxon>
        <taxon>Octopodiformes</taxon>
        <taxon>Octopoda</taxon>
        <taxon>Incirrata</taxon>
        <taxon>Octopodidae</taxon>
        <taxon>Octopus</taxon>
    </lineage>
</organism>
<feature type="domain" description="Programmed cell death protein 10 dimerisation" evidence="7">
    <location>
        <begin position="7"/>
        <end position="64"/>
    </location>
</feature>
<dbReference type="EMBL" id="KQ429784">
    <property type="protein sequence ID" value="KOF65135.1"/>
    <property type="molecule type" value="Genomic_DNA"/>
</dbReference>
<dbReference type="STRING" id="37653.A0A0L8FLB4"/>
<dbReference type="OrthoDB" id="6017654at2759"/>
<gene>
    <name evidence="8" type="ORF">OCBIM_22016272mg</name>
</gene>
<name>A0A0L8FLB4_OCTBM</name>
<proteinExistence type="inferred from homology"/>
<dbReference type="Pfam" id="PF20929">
    <property type="entry name" value="PDCD10_N"/>
    <property type="match status" value="1"/>
</dbReference>
<evidence type="ECO:0000256" key="2">
    <source>
        <dbReference type="ARBA" id="ARBA00004496"/>
    </source>
</evidence>